<dbReference type="OrthoDB" id="10261663at2759"/>
<dbReference type="PANTHER" id="PTHR43392">
    <property type="entry name" value="AAA-TYPE ATPASE FAMILY PROTEIN / ANKYRIN REPEAT FAMILY PROTEIN"/>
    <property type="match status" value="1"/>
</dbReference>
<sequence length="2850" mass="299685">MVLNENPSDGSGGGRGAGRAGRGAARGGDGSSRGGGGRGGGGRGGGGRGGGGRGGDANAHAIATGGVRADADSERRFVNGVIKNGGPFRWPTDGRRFLLAAARLDGLELLNLLTSTQWHGAHVLRAALCSDASGDVARFIGDAVVPLLEKLGSDELNSSICAEPLWQVLDVVYSAPGLPRAMSDALESGGLPDATAIAWFVLKLVTRLSSARSDVAVRAVVAQLEARDVPGVQRVRLVLEGSGRMGEAATDGAAGTNNVSLDAVRDEPGGRHDNDARSFRDVQLLPTAAEVTCERDAYLPPPLPPSSAPREPQALAALQPLRMQPQQQAAQQPHAAADGAQQGAAGSNDAPLLAPVVLRLSGSADGDASALSTAAAGVEMARREAAVLDRHFRLLREDMVASIRDELAPLLRDLGANANADATARRAHVGPDAATREQGRAQLRRHTYTGVRLDSAQVVPRPCVKVSFALPAGHAALSVEAGKPRERWWEAGNARGTMAMQALVVLARRGEPPLFAQVVCREAAWLAEERPAVGLSFLCSPAELRSLLWLAQSHAALPGAALVQASAPVFAYLPVLKTLQAMDAIPLAAELVHASQTSRPEYAEDGRVDARAELASASLQSLNASQQRAVEHALTSHVALIQGPPGTGKTHVGVRLAEILHRTTDETILCVCYTNHALDSFLLDIIAAGTTNIVRIGGGSKGKAREVLDTYNIRTLMRANPSQRSRFARQRYAQLRTRADELVRTIDEHTAQLRATAIGPKWWKTVQDFLHDAYPAACAQLTVDVHAPGAAGGDDGMQLVGAGGRRIDANYLWARWLKGQDAGVFAARVRQQVAARAVLQAGGDAPAVVDALSGDVNLFALPKAARVRLKARIERELFAPACEALADALHDYEQVQHELKVTMRRADWASVLRGRRVIGCTTTGAAEYGSVLADLRIGVLLVEEAAEILEAHVLTSLQPSVKQLIMIGDHKQLRPKVATYALQAEAHGGHGLNVSLFERLVLAGVPHITLNVQHRMLPAISSLIRPTYPDLLDHASVHTYPPVRGLSDSLVFVTHDEREGGARGADDGAQSKVNHFEAELVCAIVEYLLRQGYAPSQLVVLTPYLGQLMILRAALSRTLKVALGERDSDDVQALAADDEGGAGGTGAPASAAPVLPPAAVAQPAASASQRDRPPARGQSGALAATAPAAPAIRVATIDNYQGEEADVVVHSLVRANEGGHIGFLKEPERINVLLSRARHGQILVGSASTLRAGGGRRGGSELWRRILDELARDGRLLTGVPVRCRRHGRSPAQLPASAAELTACSPCGGCDEPCELVLPCGHGCPLRCHPLDAEHAKVRCKVKVHEMCTAGHMLVRTCADKDSRCATCAALRALEAAARARAARAREREATELAQIATRRRQAELDVEAARQRREALERQHAQRIHVARLEIDAARERALAEALARNAPAEERAAAAEAHREASEALARAEASSAARRDELERAAAEHAAAERDAVRAAAERARAEEEGAACTLLALDHQERALIGGSAGASMAGVSVGSLTQLRDGLRDVLAGSASVRGWLAERAAASGLAELSRALGSIARSPLIGVDIVGALALAQPEPTNADRAGESAGAPRSRALPSACERAVELIGRSESLRAHAALEAHVAMDEGCRLLADVCLMLVGAHGGGRIARPAAPDDGGAPPSGAAGEDASLWLWRLARALQLTADIGAAADGAHSSSATADCEALGQLLAFLAHPLAELYAPLAQLARERARTVGGRGALRAGGYAPAAGGGGGALDEAGKPLSAKQRDARELRELARTADLPSLRDVSALTGISAVKRHFFRKRDRVRLAKERGEDLSSTNHHVIFVGNPGTGKTTVARIYAQLLLETGVLPRAAVEETSGVRLATGGVSALNEHLGKLRDGGLLFVDEAYLLNPTTSATGAQVLDTLLTEMEERRGKLVVAFAGYAQRIATLLEHNEGLPSRFPDTLVFADFEDDELLSVLDGLVDGSPFWLTDAKHARIAARRLGLQRGTTGFGNARAVRNLWERTLARQAERIVAERARSGGIVCAGQSSSPADFEIRREDLLGPRCADWSELSPLRELNAMIGLAAVKASVRNLLSLLQTIAEREEAEEPVQSVTLNRVFLGNPGTGKTTVAKLYGAILKHLGLLSKGDVIVKTPADFIGAHLGHSERQTAAILEQAKGSVLVIDEAYGLVSAGGGAAGSAANAFGAAVIDTLVATVQGVPGDDRCVLLLGYSQQMEVMLREANPGLARRFQLSEAFTFADFSDDELCQVLRGKASAGGWQLPREALEAGIAVLAKERMRPNFGNGSAVANLLSAAVQRFEQRHAHLAPAARAALKALGAVDFDPSAGQVASLASIEALFSDLLGCDDVLCQLRTIHKTIALAQRLGKDPLDEVPLAYAFTGSPGTGKTTVARRMGTLFHRLGLLPSDDVKQHSASDFCTGFVGQAASKTRKLFEAALGGILFIDEAYRLHPKHSAGGGFMQEVVDEIVNLLTEPAFQGKMVVIFAGYADEMEAMLDANSGLRSRVTGRIHFADLALDDACALLVKSVRAKGLELNAEARAELPTLARALIAAPGWSNGRDVATWAKAIFQAHGLRLPPAGEADAMVGVGAVREATAQMIGTKQGAVVMAREEHPPSASAPCAPSPAARPACLPPSTSASHAASAPPPVANDQPLAEVDPPGGSATSKLAVEVRGASDYEIIAALQAALVELGYDASHERRLALRDVLRAIGGGGAFPDEITRLVCARNPGADAAKVDGALRPQVPAVLASVCAAIEHEEGRRAELARAAAAERARLLAEEASAQSRLRTAGLCPAGFAWHREGAGWRCNGGSHYVGQLPP</sequence>
<protein>
    <recommendedName>
        <fullName evidence="6">AAA+ ATPase domain-containing protein</fullName>
    </recommendedName>
</protein>
<feature type="compositionally biased region" description="Gly residues" evidence="5">
    <location>
        <begin position="10"/>
        <end position="55"/>
    </location>
</feature>
<feature type="compositionally biased region" description="Low complexity" evidence="5">
    <location>
        <begin position="1465"/>
        <end position="1475"/>
    </location>
</feature>
<feature type="compositionally biased region" description="Low complexity" evidence="5">
    <location>
        <begin position="2645"/>
        <end position="2673"/>
    </location>
</feature>
<feature type="region of interest" description="Disordered" evidence="5">
    <location>
        <begin position="2640"/>
        <end position="2692"/>
    </location>
</feature>
<feature type="compositionally biased region" description="Basic and acidic residues" evidence="5">
    <location>
        <begin position="1476"/>
        <end position="1489"/>
    </location>
</feature>
<dbReference type="InterPro" id="IPR003959">
    <property type="entry name" value="ATPase_AAA_core"/>
</dbReference>
<dbReference type="InterPro" id="IPR041679">
    <property type="entry name" value="DNA2/NAM7-like_C"/>
</dbReference>
<feature type="region of interest" description="Disordered" evidence="5">
    <location>
        <begin position="1772"/>
        <end position="1793"/>
    </location>
</feature>
<dbReference type="InterPro" id="IPR003593">
    <property type="entry name" value="AAA+_ATPase"/>
</dbReference>
<dbReference type="CDD" id="cd06008">
    <property type="entry name" value="NF-X1-zinc-finger"/>
    <property type="match status" value="1"/>
</dbReference>
<feature type="region of interest" description="Disordered" evidence="5">
    <location>
        <begin position="246"/>
        <end position="278"/>
    </location>
</feature>
<evidence type="ECO:0000313" key="7">
    <source>
        <dbReference type="EMBL" id="KAG8459015.1"/>
    </source>
</evidence>
<dbReference type="Pfam" id="PF13087">
    <property type="entry name" value="AAA_12"/>
    <property type="match status" value="1"/>
</dbReference>
<organism evidence="7 8">
    <name type="scientific">Diacronema lutheri</name>
    <name type="common">Unicellular marine alga</name>
    <name type="synonym">Monochrysis lutheri</name>
    <dbReference type="NCBI Taxonomy" id="2081491"/>
    <lineage>
        <taxon>Eukaryota</taxon>
        <taxon>Haptista</taxon>
        <taxon>Haptophyta</taxon>
        <taxon>Pavlovophyceae</taxon>
        <taxon>Pavlovales</taxon>
        <taxon>Pavlovaceae</taxon>
        <taxon>Diacronema</taxon>
    </lineage>
</organism>
<dbReference type="CDD" id="cd00009">
    <property type="entry name" value="AAA"/>
    <property type="match status" value="3"/>
</dbReference>
<feature type="compositionally biased region" description="Basic and acidic residues" evidence="5">
    <location>
        <begin position="263"/>
        <end position="278"/>
    </location>
</feature>
<dbReference type="InterPro" id="IPR000641">
    <property type="entry name" value="CbxX/CfxQ"/>
</dbReference>
<feature type="coiled-coil region" evidence="4">
    <location>
        <begin position="1393"/>
        <end position="1447"/>
    </location>
</feature>
<feature type="compositionally biased region" description="Basic and acidic residues" evidence="5">
    <location>
        <begin position="1451"/>
        <end position="1464"/>
    </location>
</feature>
<dbReference type="CDD" id="cd17936">
    <property type="entry name" value="EEXXEc_NFX1"/>
    <property type="match status" value="1"/>
</dbReference>
<dbReference type="FunFam" id="3.40.50.300:FF:000216">
    <property type="entry name" value="Type VII secretion ATPase EccA"/>
    <property type="match status" value="2"/>
</dbReference>
<evidence type="ECO:0000256" key="5">
    <source>
        <dbReference type="SAM" id="MobiDB-lite"/>
    </source>
</evidence>
<dbReference type="CDD" id="cd18808">
    <property type="entry name" value="SF1_C_Upf1"/>
    <property type="match status" value="1"/>
</dbReference>
<dbReference type="Pfam" id="PF17866">
    <property type="entry name" value="AAA_lid_6"/>
    <property type="match status" value="2"/>
</dbReference>
<reference evidence="7" key="1">
    <citation type="submission" date="2021-05" db="EMBL/GenBank/DDBJ databases">
        <title>The genome of the haptophyte Pavlova lutheri (Diacronema luteri, Pavlovales) - a model for lipid biosynthesis in eukaryotic algae.</title>
        <authorList>
            <person name="Hulatt C.J."/>
            <person name="Posewitz M.C."/>
        </authorList>
    </citation>
    <scope>NUCLEOTIDE SEQUENCE</scope>
    <source>
        <strain evidence="7">NIVA-4/92</strain>
    </source>
</reference>
<dbReference type="SMART" id="SM00382">
    <property type="entry name" value="AAA"/>
    <property type="match status" value="4"/>
</dbReference>
<dbReference type="InterPro" id="IPR050773">
    <property type="entry name" value="CbxX/CfxQ_RuBisCO_ESX"/>
</dbReference>
<feature type="compositionally biased region" description="Low complexity" evidence="5">
    <location>
        <begin position="322"/>
        <end position="346"/>
    </location>
</feature>
<feature type="region of interest" description="Disordered" evidence="5">
    <location>
        <begin position="1451"/>
        <end position="1489"/>
    </location>
</feature>
<feature type="domain" description="AAA+ ATPase" evidence="6">
    <location>
        <begin position="2403"/>
        <end position="2546"/>
    </location>
</feature>
<feature type="compositionally biased region" description="Low complexity" evidence="5">
    <location>
        <begin position="1158"/>
        <end position="1168"/>
    </location>
</feature>
<dbReference type="Pfam" id="PF00004">
    <property type="entry name" value="AAA"/>
    <property type="match status" value="3"/>
</dbReference>
<evidence type="ECO:0000256" key="1">
    <source>
        <dbReference type="ARBA" id="ARBA00010378"/>
    </source>
</evidence>
<dbReference type="GO" id="GO:0016887">
    <property type="term" value="F:ATP hydrolysis activity"/>
    <property type="evidence" value="ECO:0007669"/>
    <property type="project" value="InterPro"/>
</dbReference>
<dbReference type="OMA" id="GNMETFM"/>
<feature type="domain" description="AAA+ ATPase" evidence="6">
    <location>
        <begin position="2124"/>
        <end position="2252"/>
    </location>
</feature>
<dbReference type="Proteomes" id="UP000751190">
    <property type="component" value="Unassembled WGS sequence"/>
</dbReference>
<dbReference type="EMBL" id="JAGTXO010000045">
    <property type="protein sequence ID" value="KAG8459015.1"/>
    <property type="molecule type" value="Genomic_DNA"/>
</dbReference>
<dbReference type="InterPro" id="IPR041627">
    <property type="entry name" value="AAA_lid_6"/>
</dbReference>
<dbReference type="InterPro" id="IPR047187">
    <property type="entry name" value="SF1_C_Upf1"/>
</dbReference>
<evidence type="ECO:0000256" key="2">
    <source>
        <dbReference type="ARBA" id="ARBA00022741"/>
    </source>
</evidence>
<evidence type="ECO:0000259" key="6">
    <source>
        <dbReference type="SMART" id="SM00382"/>
    </source>
</evidence>
<name>A0A8J5X9I6_DIALT</name>
<dbReference type="Pfam" id="PF13086">
    <property type="entry name" value="AAA_11"/>
    <property type="match status" value="1"/>
</dbReference>
<evidence type="ECO:0000256" key="3">
    <source>
        <dbReference type="ARBA" id="ARBA00022840"/>
    </source>
</evidence>
<dbReference type="GO" id="GO:0005524">
    <property type="term" value="F:ATP binding"/>
    <property type="evidence" value="ECO:0007669"/>
    <property type="project" value="UniProtKB-KW"/>
</dbReference>
<keyword evidence="8" id="KW-1185">Reference proteome</keyword>
<keyword evidence="4" id="KW-0175">Coiled coil</keyword>
<feature type="region of interest" description="Disordered" evidence="5">
    <location>
        <begin position="1158"/>
        <end position="1183"/>
    </location>
</feature>
<keyword evidence="2" id="KW-0547">Nucleotide-binding</keyword>
<feature type="region of interest" description="Disordered" evidence="5">
    <location>
        <begin position="1"/>
        <end position="59"/>
    </location>
</feature>
<dbReference type="Gene3D" id="1.10.8.60">
    <property type="match status" value="2"/>
</dbReference>
<dbReference type="PRINTS" id="PR00819">
    <property type="entry name" value="CBXCFQXSUPER"/>
</dbReference>
<feature type="domain" description="AAA+ ATPase" evidence="6">
    <location>
        <begin position="1845"/>
        <end position="2076"/>
    </location>
</feature>
<dbReference type="GO" id="GO:0004386">
    <property type="term" value="F:helicase activity"/>
    <property type="evidence" value="ECO:0007669"/>
    <property type="project" value="InterPro"/>
</dbReference>
<comment type="similarity">
    <text evidence="1">Belongs to the CbxX/CfxQ family.</text>
</comment>
<accession>A0A8J5X9I6</accession>
<dbReference type="SUPFAM" id="SSF52540">
    <property type="entry name" value="P-loop containing nucleoside triphosphate hydrolases"/>
    <property type="match status" value="4"/>
</dbReference>
<feature type="region of interest" description="Disordered" evidence="5">
    <location>
        <begin position="322"/>
        <end position="348"/>
    </location>
</feature>
<dbReference type="PANTHER" id="PTHR43392:SF2">
    <property type="entry name" value="AAA-TYPE ATPASE FAMILY PROTEIN _ ANKYRIN REPEAT FAMILY PROTEIN"/>
    <property type="match status" value="1"/>
</dbReference>
<evidence type="ECO:0000256" key="4">
    <source>
        <dbReference type="SAM" id="Coils"/>
    </source>
</evidence>
<evidence type="ECO:0000313" key="8">
    <source>
        <dbReference type="Proteomes" id="UP000751190"/>
    </source>
</evidence>
<feature type="domain" description="AAA+ ATPase" evidence="6">
    <location>
        <begin position="635"/>
        <end position="992"/>
    </location>
</feature>
<dbReference type="InterPro" id="IPR027417">
    <property type="entry name" value="P-loop_NTPase"/>
</dbReference>
<proteinExistence type="inferred from homology"/>
<dbReference type="InterPro" id="IPR041677">
    <property type="entry name" value="DNA2/NAM7_AAA_11"/>
</dbReference>
<dbReference type="Gene3D" id="3.40.50.300">
    <property type="entry name" value="P-loop containing nucleotide triphosphate hydrolases"/>
    <property type="match status" value="6"/>
</dbReference>
<keyword evidence="3" id="KW-0067">ATP-binding</keyword>
<gene>
    <name evidence="7" type="ORF">KFE25_006560</name>
</gene>
<comment type="caution">
    <text evidence="7">The sequence shown here is derived from an EMBL/GenBank/DDBJ whole genome shotgun (WGS) entry which is preliminary data.</text>
</comment>